<keyword evidence="1" id="KW-0812">Transmembrane</keyword>
<reference evidence="3" key="3">
    <citation type="submission" date="2022-01" db="EMBL/GenBank/DDBJ databases">
        <authorList>
            <person name="Rubenstein D.R."/>
        </authorList>
    </citation>
    <scope>NUCLEOTIDE SEQUENCE</scope>
    <source>
        <strain evidence="3">SS15</strain>
        <tissue evidence="3">Liver</tissue>
    </source>
</reference>
<reference evidence="2" key="1">
    <citation type="submission" date="2020-10" db="EMBL/GenBank/DDBJ databases">
        <title>Feather gene expression reveals the developmental basis of iridescence in African starlings.</title>
        <authorList>
            <person name="Rubenstein D.R."/>
        </authorList>
    </citation>
    <scope>NUCLEOTIDE SEQUENCE</scope>
    <source>
        <strain evidence="2">SS15</strain>
        <tissue evidence="2">Liver</tissue>
    </source>
</reference>
<protein>
    <submittedName>
        <fullName evidence="2">Uncharacterized protein</fullName>
    </submittedName>
</protein>
<dbReference type="EMBL" id="JADDUC020000020">
    <property type="protein sequence ID" value="KAI1232943.1"/>
    <property type="molecule type" value="Genomic_DNA"/>
</dbReference>
<keyword evidence="4" id="KW-1185">Reference proteome</keyword>
<evidence type="ECO:0000313" key="2">
    <source>
        <dbReference type="EMBL" id="KAG0132298.1"/>
    </source>
</evidence>
<dbReference type="EMBL" id="JADDUC010000008">
    <property type="protein sequence ID" value="KAG0132298.1"/>
    <property type="molecule type" value="Genomic_DNA"/>
</dbReference>
<sequence>MESKYQVVSIKENPFQRAGDVTFRGPSPSFTLPDFLFFLCSFLSSALLHSLSVSFFPVLIVRWEKPSFP</sequence>
<evidence type="ECO:0000313" key="3">
    <source>
        <dbReference type="EMBL" id="KAI1232943.1"/>
    </source>
</evidence>
<keyword evidence="1" id="KW-1133">Transmembrane helix</keyword>
<proteinExistence type="predicted"/>
<accession>A0A835P243</accession>
<name>A0A835P243_9PASS</name>
<organism evidence="2">
    <name type="scientific">Lamprotornis superbus</name>
    <dbReference type="NCBI Taxonomy" id="245042"/>
    <lineage>
        <taxon>Eukaryota</taxon>
        <taxon>Metazoa</taxon>
        <taxon>Chordata</taxon>
        <taxon>Craniata</taxon>
        <taxon>Vertebrata</taxon>
        <taxon>Euteleostomi</taxon>
        <taxon>Archelosauria</taxon>
        <taxon>Archosauria</taxon>
        <taxon>Dinosauria</taxon>
        <taxon>Saurischia</taxon>
        <taxon>Theropoda</taxon>
        <taxon>Coelurosauria</taxon>
        <taxon>Aves</taxon>
        <taxon>Neognathae</taxon>
        <taxon>Neoaves</taxon>
        <taxon>Telluraves</taxon>
        <taxon>Australaves</taxon>
        <taxon>Passeriformes</taxon>
        <taxon>Sturnidae</taxon>
        <taxon>Lamprotornis</taxon>
    </lineage>
</organism>
<evidence type="ECO:0000256" key="1">
    <source>
        <dbReference type="SAM" id="Phobius"/>
    </source>
</evidence>
<evidence type="ECO:0000313" key="4">
    <source>
        <dbReference type="Proteomes" id="UP000618051"/>
    </source>
</evidence>
<dbReference type="AlphaFoldDB" id="A0A835P243"/>
<reference evidence="3 4" key="2">
    <citation type="journal article" date="2021" name="J. Hered.">
        <title>Feather Gene Expression Elucidates the Developmental Basis of Plumage Iridescence in African Starlings.</title>
        <authorList>
            <person name="Rubenstein D.R."/>
            <person name="Corvelo A."/>
            <person name="MacManes M.D."/>
            <person name="Maia R."/>
            <person name="Narzisi G."/>
            <person name="Rousaki A."/>
            <person name="Vandenabeele P."/>
            <person name="Shawkey M.D."/>
            <person name="Solomon J."/>
        </authorList>
    </citation>
    <scope>NUCLEOTIDE SEQUENCE [LARGE SCALE GENOMIC DNA]</scope>
    <source>
        <strain evidence="3">SS15</strain>
    </source>
</reference>
<feature type="transmembrane region" description="Helical" evidence="1">
    <location>
        <begin position="35"/>
        <end position="61"/>
    </location>
</feature>
<keyword evidence="1" id="KW-0472">Membrane</keyword>
<gene>
    <name evidence="3" type="ORF">IHE44_0006130</name>
    <name evidence="2" type="ORF">IHE44_013174</name>
</gene>
<dbReference type="Proteomes" id="UP000618051">
    <property type="component" value="Unassembled WGS sequence"/>
</dbReference>
<comment type="caution">
    <text evidence="2">The sequence shown here is derived from an EMBL/GenBank/DDBJ whole genome shotgun (WGS) entry which is preliminary data.</text>
</comment>